<reference evidence="1 2" key="2">
    <citation type="submission" date="2014-09" db="EMBL/GenBank/DDBJ databases">
        <authorList>
            <consortium name="NBRP consortium"/>
            <person name="Sawabe T."/>
            <person name="Meirelles P."/>
            <person name="Nakanishi M."/>
            <person name="Sayaka M."/>
            <person name="Hattori M."/>
            <person name="Ohkuma M."/>
        </authorList>
    </citation>
    <scope>NUCLEOTIDE SEQUENCE [LARGE SCALE GENOMIC DNA]</scope>
    <source>
        <strain evidence="1 2">JCM 19240</strain>
    </source>
</reference>
<dbReference type="AlphaFoldDB" id="A0A090T387"/>
<dbReference type="Proteomes" id="UP000029224">
    <property type="component" value="Unassembled WGS sequence"/>
</dbReference>
<keyword evidence="2" id="KW-1185">Reference proteome</keyword>
<organism evidence="1 2">
    <name type="scientific">Vibrio maritimus</name>
    <dbReference type="NCBI Taxonomy" id="990268"/>
    <lineage>
        <taxon>Bacteria</taxon>
        <taxon>Pseudomonadati</taxon>
        <taxon>Pseudomonadota</taxon>
        <taxon>Gammaproteobacteria</taxon>
        <taxon>Vibrionales</taxon>
        <taxon>Vibrionaceae</taxon>
        <taxon>Vibrio</taxon>
    </lineage>
</organism>
<evidence type="ECO:0000313" key="1">
    <source>
        <dbReference type="EMBL" id="GAL33643.1"/>
    </source>
</evidence>
<dbReference type="EMBL" id="BBMT01000003">
    <property type="protein sequence ID" value="GAL33643.1"/>
    <property type="molecule type" value="Genomic_DNA"/>
</dbReference>
<name>A0A090T387_9VIBR</name>
<protein>
    <submittedName>
        <fullName evidence="1">Uncharacterized protein</fullName>
    </submittedName>
</protein>
<sequence length="120" mass="13680">MNLTMNDFNASVLECGGVAIDADALAGTTANFSFDGKRKRIAYFDGKGNVTYQMIDKRTTQQVAYSVTEEGYLELKWPDGEVWYWSKLNETSDGWLLKTYWESKDGKEKEIFNLAVKLNK</sequence>
<proteinExistence type="predicted"/>
<gene>
    <name evidence="1" type="ORF">JCM19240_2339</name>
</gene>
<accession>A0A090T387</accession>
<evidence type="ECO:0000313" key="2">
    <source>
        <dbReference type="Proteomes" id="UP000029224"/>
    </source>
</evidence>
<reference evidence="1 2" key="1">
    <citation type="submission" date="2014-09" db="EMBL/GenBank/DDBJ databases">
        <title>Vibrio maritimus JCM 19240. (C210) whole genome shotgun sequence.</title>
        <authorList>
            <person name="Sawabe T."/>
            <person name="Meirelles P."/>
            <person name="Nakanishi M."/>
            <person name="Sayaka M."/>
            <person name="Hattori M."/>
            <person name="Ohkuma M."/>
        </authorList>
    </citation>
    <scope>NUCLEOTIDE SEQUENCE [LARGE SCALE GENOMIC DNA]</scope>
    <source>
        <strain evidence="1 2">JCM 19240</strain>
    </source>
</reference>
<comment type="caution">
    <text evidence="1">The sequence shown here is derived from an EMBL/GenBank/DDBJ whole genome shotgun (WGS) entry which is preliminary data.</text>
</comment>